<evidence type="ECO:0000313" key="6">
    <source>
        <dbReference type="EMBL" id="RXN27325.1"/>
    </source>
</evidence>
<dbReference type="Gene3D" id="3.30.70.270">
    <property type="match status" value="2"/>
</dbReference>
<dbReference type="AlphaFoldDB" id="A0A498NCR9"/>
<evidence type="ECO:0000256" key="2">
    <source>
        <dbReference type="ARBA" id="ARBA00012180"/>
    </source>
</evidence>
<dbReference type="EC" id="3.1.26.4" evidence="2"/>
<evidence type="ECO:0000256" key="4">
    <source>
        <dbReference type="SAM" id="MobiDB-lite"/>
    </source>
</evidence>
<comment type="similarity">
    <text evidence="1">Belongs to the beta type-B retroviral polymerase family. HERV class-II K(HML-2) pol subfamily.</text>
</comment>
<dbReference type="EMBL" id="QBIY01012042">
    <property type="protein sequence ID" value="RXN27325.1"/>
    <property type="molecule type" value="Genomic_DNA"/>
</dbReference>
<evidence type="ECO:0000259" key="5">
    <source>
        <dbReference type="PROSITE" id="PS50878"/>
    </source>
</evidence>
<keyword evidence="7" id="KW-1185">Reference proteome</keyword>
<accession>A0A498NCR9</accession>
<dbReference type="Gene3D" id="3.10.10.10">
    <property type="entry name" value="HIV Type 1 Reverse Transcriptase, subunit A, domain 1"/>
    <property type="match status" value="1"/>
</dbReference>
<name>A0A498NCR9_LABRO</name>
<feature type="domain" description="Reverse transcriptase" evidence="5">
    <location>
        <begin position="1"/>
        <end position="92"/>
    </location>
</feature>
<dbReference type="GO" id="GO:0004523">
    <property type="term" value="F:RNA-DNA hybrid ribonuclease activity"/>
    <property type="evidence" value="ECO:0007669"/>
    <property type="project" value="UniProtKB-EC"/>
</dbReference>
<gene>
    <name evidence="6" type="ORF">ROHU_020204</name>
</gene>
<evidence type="ECO:0000256" key="1">
    <source>
        <dbReference type="ARBA" id="ARBA00010879"/>
    </source>
</evidence>
<reference evidence="6 7" key="1">
    <citation type="submission" date="2018-03" db="EMBL/GenBank/DDBJ databases">
        <title>Draft genome sequence of Rohu Carp (Labeo rohita).</title>
        <authorList>
            <person name="Das P."/>
            <person name="Kushwaha B."/>
            <person name="Joshi C.G."/>
            <person name="Kumar D."/>
            <person name="Nagpure N.S."/>
            <person name="Sahoo L."/>
            <person name="Das S.P."/>
            <person name="Bit A."/>
            <person name="Patnaik S."/>
            <person name="Meher P.K."/>
            <person name="Jayasankar P."/>
            <person name="Koringa P.G."/>
            <person name="Patel N.V."/>
            <person name="Hinsu A.T."/>
            <person name="Kumar R."/>
            <person name="Pandey M."/>
            <person name="Agarwal S."/>
            <person name="Srivastava S."/>
            <person name="Singh M."/>
            <person name="Iquebal M.A."/>
            <person name="Jaiswal S."/>
            <person name="Angadi U.B."/>
            <person name="Kumar N."/>
            <person name="Raza M."/>
            <person name="Shah T.M."/>
            <person name="Rai A."/>
            <person name="Jena J.K."/>
        </authorList>
    </citation>
    <scope>NUCLEOTIDE SEQUENCE [LARGE SCALE GENOMIC DNA]</scope>
    <source>
        <strain evidence="6">DASCIFA01</strain>
        <tissue evidence="6">Testis</tissue>
    </source>
</reference>
<dbReference type="InterPro" id="IPR000477">
    <property type="entry name" value="RT_dom"/>
</dbReference>
<dbReference type="Pfam" id="PF00078">
    <property type="entry name" value="RVT_1"/>
    <property type="match status" value="1"/>
</dbReference>
<dbReference type="InterPro" id="IPR043502">
    <property type="entry name" value="DNA/RNA_pol_sf"/>
</dbReference>
<dbReference type="InterPro" id="IPR050951">
    <property type="entry name" value="Retrovirus_Pol_polyprotein"/>
</dbReference>
<feature type="region of interest" description="Disordered" evidence="4">
    <location>
        <begin position="402"/>
        <end position="427"/>
    </location>
</feature>
<dbReference type="PROSITE" id="PS50878">
    <property type="entry name" value="RT_POL"/>
    <property type="match status" value="1"/>
</dbReference>
<dbReference type="InterPro" id="IPR043128">
    <property type="entry name" value="Rev_trsase/Diguanyl_cyclase"/>
</dbReference>
<evidence type="ECO:0000313" key="7">
    <source>
        <dbReference type="Proteomes" id="UP000290572"/>
    </source>
</evidence>
<dbReference type="Proteomes" id="UP000290572">
    <property type="component" value="Unassembled WGS sequence"/>
</dbReference>
<keyword evidence="3" id="KW-0511">Multifunctional enzyme</keyword>
<dbReference type="SUPFAM" id="SSF56672">
    <property type="entry name" value="DNA/RNA polymerases"/>
    <property type="match status" value="1"/>
</dbReference>
<comment type="caution">
    <text evidence="6">The sequence shown here is derived from an EMBL/GenBank/DDBJ whole genome shotgun (WGS) entry which is preliminary data.</text>
</comment>
<dbReference type="STRING" id="84645.A0A498NCR9"/>
<dbReference type="Pfam" id="PF17919">
    <property type="entry name" value="RT_RNaseH_2"/>
    <property type="match status" value="1"/>
</dbReference>
<evidence type="ECO:0000256" key="3">
    <source>
        <dbReference type="ARBA" id="ARBA00023268"/>
    </source>
</evidence>
<proteinExistence type="inferred from homology"/>
<organism evidence="6 7">
    <name type="scientific">Labeo rohita</name>
    <name type="common">Indian major carp</name>
    <name type="synonym">Cyprinus rohita</name>
    <dbReference type="NCBI Taxonomy" id="84645"/>
    <lineage>
        <taxon>Eukaryota</taxon>
        <taxon>Metazoa</taxon>
        <taxon>Chordata</taxon>
        <taxon>Craniata</taxon>
        <taxon>Vertebrata</taxon>
        <taxon>Euteleostomi</taxon>
        <taxon>Actinopterygii</taxon>
        <taxon>Neopterygii</taxon>
        <taxon>Teleostei</taxon>
        <taxon>Ostariophysi</taxon>
        <taxon>Cypriniformes</taxon>
        <taxon>Cyprinidae</taxon>
        <taxon>Labeoninae</taxon>
        <taxon>Labeonini</taxon>
        <taxon>Labeo</taxon>
    </lineage>
</organism>
<dbReference type="PANTHER" id="PTHR37984:SF5">
    <property type="entry name" value="PROTEIN NYNRIN-LIKE"/>
    <property type="match status" value="1"/>
</dbReference>
<feature type="region of interest" description="Disordered" evidence="4">
    <location>
        <begin position="327"/>
        <end position="349"/>
    </location>
</feature>
<dbReference type="FunFam" id="3.30.70.270:FF:000026">
    <property type="entry name" value="Transposon Ty3-G Gag-Pol polyprotein"/>
    <property type="match status" value="1"/>
</dbReference>
<protein>
    <recommendedName>
        <fullName evidence="2">ribonuclease H</fullName>
        <ecNumber evidence="2">3.1.26.4</ecNumber>
    </recommendedName>
</protein>
<dbReference type="PANTHER" id="PTHR37984">
    <property type="entry name" value="PROTEIN CBG26694"/>
    <property type="match status" value="1"/>
</dbReference>
<sequence>MFITPFGRYCFRRLPFGISSAPEHFQLRILQIIAGTTGVLCHADDILVFGKDKKEHDVRLGEVLKKFEKAGLTLNDKCVFAVKRVKFLGRTISAQGIEADQDKIQAILNMPEPQNVEGVRRFMGMVNYVGKFSPHLPTLTKPLRDLLRNDSIWVWDAQQKEAFAKVKEELSSPAILVQYCPSSETVVSADASSYGLGGVLMQKLKNGFIVQLHDLHSLTSEYRLVRSVTPLHLKRERFELKTKGRSIVNRYPAVTPPTGQDPPAGQIAVTAEVHGAVQRDTIPHPPVVVDPRDTAPSIPGPSGCFGKAIPTPQVFPDGSVGVVFKRQESPSTSRRVGQDVPASVKVQPRAQKKTIRRELWVIPGPPERKRQRQSVEEPTTWNENFVQAWYNCDMNQVSSVEQAPELNQPPEISETGVNSDVDADNLPSNQEEYKNQLQNDVNKEILNSLNTVVKNQKRIIEDHQKAQKEQAHFNQTVTTTLQKHGIILKQIIAMQKRHDGGHERTACDQEMTVTLLNELLGFFK</sequence>
<dbReference type="CDD" id="cd01647">
    <property type="entry name" value="RT_LTR"/>
    <property type="match status" value="1"/>
</dbReference>
<dbReference type="InterPro" id="IPR041577">
    <property type="entry name" value="RT_RNaseH_2"/>
</dbReference>